<dbReference type="InterPro" id="IPR036388">
    <property type="entry name" value="WH-like_DNA-bd_sf"/>
</dbReference>
<keyword evidence="2" id="KW-0804">Transcription</keyword>
<dbReference type="Gene3D" id="1.10.10.10">
    <property type="entry name" value="Winged helix-like DNA-binding domain superfamily/Winged helix DNA-binding domain"/>
    <property type="match status" value="1"/>
</dbReference>
<accession>A0ABU0MZS0</accession>
<protein>
    <submittedName>
        <fullName evidence="2">DNA-directed RNA polymerase specialized sigma subunit</fullName>
    </submittedName>
</protein>
<comment type="caution">
    <text evidence="2">The sequence shown here is derived from an EMBL/GenBank/DDBJ whole genome shotgun (WGS) entry which is preliminary data.</text>
</comment>
<keyword evidence="3" id="KW-1185">Reference proteome</keyword>
<evidence type="ECO:0000313" key="2">
    <source>
        <dbReference type="EMBL" id="MDQ0555951.1"/>
    </source>
</evidence>
<dbReference type="RefSeq" id="WP_307504174.1">
    <property type="nucleotide sequence ID" value="NZ_BAAACE010000014.1"/>
</dbReference>
<dbReference type="Proteomes" id="UP001232584">
    <property type="component" value="Unassembled WGS sequence"/>
</dbReference>
<dbReference type="InterPro" id="IPR013324">
    <property type="entry name" value="RNA_pol_sigma_r3/r4-like"/>
</dbReference>
<evidence type="ECO:0000313" key="3">
    <source>
        <dbReference type="Proteomes" id="UP001232584"/>
    </source>
</evidence>
<keyword evidence="2" id="KW-0240">DNA-directed RNA polymerase</keyword>
<dbReference type="SUPFAM" id="SSF88659">
    <property type="entry name" value="Sigma3 and sigma4 domains of RNA polymerase sigma factors"/>
    <property type="match status" value="1"/>
</dbReference>
<sequence>MSREINYTEKFVLSTLKHLPSIEEQVFYTSNFYIIDMLVDMEILLEKAKLTDYQRELFSLYYIDGYTLQEIADKYGHYNHNTPRDTIKRIKKKINKVLEIWGEI</sequence>
<dbReference type="EMBL" id="JAUSWG010000003">
    <property type="protein sequence ID" value="MDQ0555951.1"/>
    <property type="molecule type" value="Genomic_DNA"/>
</dbReference>
<reference evidence="2 3" key="1">
    <citation type="submission" date="2023-07" db="EMBL/GenBank/DDBJ databases">
        <title>Genomic Encyclopedia of Type Strains, Phase IV (KMG-IV): sequencing the most valuable type-strain genomes for metagenomic binning, comparative biology and taxonomic classification.</title>
        <authorList>
            <person name="Goeker M."/>
        </authorList>
    </citation>
    <scope>NUCLEOTIDE SEQUENCE [LARGE SCALE GENOMIC DNA]</scope>
    <source>
        <strain evidence="2 3">DSM 15049</strain>
    </source>
</reference>
<evidence type="ECO:0000259" key="1">
    <source>
        <dbReference type="Pfam" id="PF04545"/>
    </source>
</evidence>
<gene>
    <name evidence="2" type="ORF">QOZ92_001064</name>
</gene>
<name>A0ABU0MZS0_9FIRM</name>
<dbReference type="InterPro" id="IPR007630">
    <property type="entry name" value="RNA_pol_sigma70_r4"/>
</dbReference>
<proteinExistence type="predicted"/>
<feature type="domain" description="RNA polymerase sigma-70 region 4" evidence="1">
    <location>
        <begin position="48"/>
        <end position="94"/>
    </location>
</feature>
<organism evidence="2 3">
    <name type="scientific">Paraclostridium ghonii</name>
    <dbReference type="NCBI Taxonomy" id="29358"/>
    <lineage>
        <taxon>Bacteria</taxon>
        <taxon>Bacillati</taxon>
        <taxon>Bacillota</taxon>
        <taxon>Clostridia</taxon>
        <taxon>Peptostreptococcales</taxon>
        <taxon>Peptostreptococcaceae</taxon>
        <taxon>Paraclostridium</taxon>
    </lineage>
</organism>
<dbReference type="Pfam" id="PF04545">
    <property type="entry name" value="Sigma70_r4"/>
    <property type="match status" value="1"/>
</dbReference>
<dbReference type="GO" id="GO:0000428">
    <property type="term" value="C:DNA-directed RNA polymerase complex"/>
    <property type="evidence" value="ECO:0007669"/>
    <property type="project" value="UniProtKB-KW"/>
</dbReference>